<dbReference type="Proteomes" id="UP001301140">
    <property type="component" value="Unassembled WGS sequence"/>
</dbReference>
<dbReference type="EC" id="3.6.1.31" evidence="9"/>
<sequence>MPPDQIQRLFDAVAERRGHEPASSRTAKLLAGGRPKICKKLGEEAVEVVVDGLRGDREAVILESADLLYQLVVLWVHMGVPPEEVWAEMDRRESRYGLAEKIAKSD</sequence>
<keyword evidence="4 9" id="KW-0028">Amino-acid biosynthesis</keyword>
<comment type="pathway">
    <text evidence="2 9">Amino-acid biosynthesis; L-histidine biosynthesis; L-histidine from 5-phospho-alpha-D-ribose 1-diphosphate: step 2/9.</text>
</comment>
<protein>
    <recommendedName>
        <fullName evidence="9">Phosphoribosyl-ATP pyrophosphatase</fullName>
        <shortName evidence="9">PRA-PH</shortName>
        <ecNumber evidence="9">3.6.1.31</ecNumber>
    </recommendedName>
</protein>
<gene>
    <name evidence="9 10" type="primary">hisE</name>
    <name evidence="10" type="ORF">PZ740_01165</name>
</gene>
<evidence type="ECO:0000313" key="10">
    <source>
        <dbReference type="EMBL" id="MDF1584990.1"/>
    </source>
</evidence>
<comment type="subcellular location">
    <subcellularLocation>
        <location evidence="9">Cytoplasm</location>
    </subcellularLocation>
</comment>
<dbReference type="PANTHER" id="PTHR42945">
    <property type="entry name" value="HISTIDINE BIOSYNTHESIS BIFUNCTIONAL PROTEIN"/>
    <property type="match status" value="1"/>
</dbReference>
<dbReference type="GO" id="GO:0005524">
    <property type="term" value="F:ATP binding"/>
    <property type="evidence" value="ECO:0007669"/>
    <property type="project" value="UniProtKB-KW"/>
</dbReference>
<dbReference type="EMBL" id="JARGEQ010000006">
    <property type="protein sequence ID" value="MDF1584990.1"/>
    <property type="molecule type" value="Genomic_DNA"/>
</dbReference>
<evidence type="ECO:0000256" key="2">
    <source>
        <dbReference type="ARBA" id="ARBA00005204"/>
    </source>
</evidence>
<dbReference type="GO" id="GO:0000105">
    <property type="term" value="P:L-histidine biosynthetic process"/>
    <property type="evidence" value="ECO:0007669"/>
    <property type="project" value="UniProtKB-UniRule"/>
</dbReference>
<proteinExistence type="inferred from homology"/>
<dbReference type="GO" id="GO:0005737">
    <property type="term" value="C:cytoplasm"/>
    <property type="evidence" value="ECO:0007669"/>
    <property type="project" value="UniProtKB-SubCell"/>
</dbReference>
<accession>A0AAP3UZH6</accession>
<comment type="similarity">
    <text evidence="3 9">Belongs to the PRA-PH family.</text>
</comment>
<organism evidence="10 11">
    <name type="scientific">Marinimicrococcus flavescens</name>
    <dbReference type="NCBI Taxonomy" id="3031815"/>
    <lineage>
        <taxon>Bacteria</taxon>
        <taxon>Pseudomonadati</taxon>
        <taxon>Pseudomonadota</taxon>
        <taxon>Alphaproteobacteria</taxon>
        <taxon>Geminicoccales</taxon>
        <taxon>Geminicoccaceae</taxon>
        <taxon>Marinimicrococcus</taxon>
    </lineage>
</organism>
<reference evidence="10 11" key="1">
    <citation type="submission" date="2023-03" db="EMBL/GenBank/DDBJ databases">
        <title>YIM 152171 draft genome.</title>
        <authorList>
            <person name="Yang Z."/>
        </authorList>
    </citation>
    <scope>NUCLEOTIDE SEQUENCE [LARGE SCALE GENOMIC DNA]</scope>
    <source>
        <strain evidence="10 11">YIM 152171</strain>
    </source>
</reference>
<evidence type="ECO:0000256" key="4">
    <source>
        <dbReference type="ARBA" id="ARBA00022605"/>
    </source>
</evidence>
<dbReference type="GO" id="GO:0004636">
    <property type="term" value="F:phosphoribosyl-ATP diphosphatase activity"/>
    <property type="evidence" value="ECO:0007669"/>
    <property type="project" value="UniProtKB-UniRule"/>
</dbReference>
<comment type="caution">
    <text evidence="10">The sequence shown here is derived from an EMBL/GenBank/DDBJ whole genome shotgun (WGS) entry which is preliminary data.</text>
</comment>
<name>A0AAP3UZH6_9PROT</name>
<dbReference type="AlphaFoldDB" id="A0AAP3UZH6"/>
<evidence type="ECO:0000256" key="9">
    <source>
        <dbReference type="HAMAP-Rule" id="MF_01020"/>
    </source>
</evidence>
<dbReference type="RefSeq" id="WP_327787398.1">
    <property type="nucleotide sequence ID" value="NZ_JARGEQ010000006.1"/>
</dbReference>
<evidence type="ECO:0000256" key="6">
    <source>
        <dbReference type="ARBA" id="ARBA00022801"/>
    </source>
</evidence>
<keyword evidence="7 9" id="KW-0067">ATP-binding</keyword>
<dbReference type="InterPro" id="IPR021130">
    <property type="entry name" value="PRib-ATP_PPHydrolase-like"/>
</dbReference>
<dbReference type="Gene3D" id="1.10.287.1080">
    <property type="entry name" value="MazG-like"/>
    <property type="match status" value="1"/>
</dbReference>
<dbReference type="CDD" id="cd11534">
    <property type="entry name" value="NTP-PPase_HisIE_like"/>
    <property type="match status" value="1"/>
</dbReference>
<dbReference type="NCBIfam" id="TIGR03188">
    <property type="entry name" value="histidine_hisI"/>
    <property type="match status" value="1"/>
</dbReference>
<evidence type="ECO:0000256" key="7">
    <source>
        <dbReference type="ARBA" id="ARBA00022840"/>
    </source>
</evidence>
<evidence type="ECO:0000256" key="8">
    <source>
        <dbReference type="ARBA" id="ARBA00023102"/>
    </source>
</evidence>
<keyword evidence="8 9" id="KW-0368">Histidine biosynthesis</keyword>
<keyword evidence="9" id="KW-0963">Cytoplasm</keyword>
<dbReference type="SUPFAM" id="SSF101386">
    <property type="entry name" value="all-alpha NTP pyrophosphatases"/>
    <property type="match status" value="1"/>
</dbReference>
<evidence type="ECO:0000313" key="11">
    <source>
        <dbReference type="Proteomes" id="UP001301140"/>
    </source>
</evidence>
<dbReference type="Pfam" id="PF01503">
    <property type="entry name" value="PRA-PH"/>
    <property type="match status" value="1"/>
</dbReference>
<dbReference type="PANTHER" id="PTHR42945:SF1">
    <property type="entry name" value="HISTIDINE BIOSYNTHESIS BIFUNCTIONAL PROTEIN HIS7"/>
    <property type="match status" value="1"/>
</dbReference>
<keyword evidence="6 9" id="KW-0378">Hydrolase</keyword>
<keyword evidence="11" id="KW-1185">Reference proteome</keyword>
<dbReference type="HAMAP" id="MF_01020">
    <property type="entry name" value="HisE"/>
    <property type="match status" value="1"/>
</dbReference>
<evidence type="ECO:0000256" key="5">
    <source>
        <dbReference type="ARBA" id="ARBA00022741"/>
    </source>
</evidence>
<keyword evidence="5 9" id="KW-0547">Nucleotide-binding</keyword>
<evidence type="ECO:0000256" key="1">
    <source>
        <dbReference type="ARBA" id="ARBA00001460"/>
    </source>
</evidence>
<evidence type="ECO:0000256" key="3">
    <source>
        <dbReference type="ARBA" id="ARBA00009392"/>
    </source>
</evidence>
<comment type="catalytic activity">
    <reaction evidence="1 9">
        <text>1-(5-phospho-beta-D-ribosyl)-ATP + H2O = 1-(5-phospho-beta-D-ribosyl)-5'-AMP + diphosphate + H(+)</text>
        <dbReference type="Rhea" id="RHEA:22828"/>
        <dbReference type="ChEBI" id="CHEBI:15377"/>
        <dbReference type="ChEBI" id="CHEBI:15378"/>
        <dbReference type="ChEBI" id="CHEBI:33019"/>
        <dbReference type="ChEBI" id="CHEBI:59457"/>
        <dbReference type="ChEBI" id="CHEBI:73183"/>
        <dbReference type="EC" id="3.6.1.31"/>
    </reaction>
</comment>
<dbReference type="InterPro" id="IPR008179">
    <property type="entry name" value="HisE"/>
</dbReference>